<gene>
    <name evidence="1" type="ORF">QLX08_002822</name>
</gene>
<evidence type="ECO:0000313" key="1">
    <source>
        <dbReference type="EMBL" id="KAK9306524.1"/>
    </source>
</evidence>
<sequence length="98" mass="10423">MAVSRKRLQPATPPPTSAGLELRIAGVTCFTHRLAYFARPGKTPRSRVWRAFHDQIGSPSAINVHKESDTPLGARAYTGGAFAPAVGPSRNEAAAVAR</sequence>
<name>A0AAW1AB40_9HYME</name>
<accession>A0AAW1AB40</accession>
<reference evidence="1 2" key="1">
    <citation type="submission" date="2024-05" db="EMBL/GenBank/DDBJ databases">
        <title>The nuclear and mitochondrial genome assemblies of Tetragonisca angustula (Apidae: Meliponini), a tiny yet remarkable pollinator in the Neotropics.</title>
        <authorList>
            <person name="Ferrari R."/>
            <person name="Ricardo P.C."/>
            <person name="Dias F.C."/>
            <person name="Araujo N.S."/>
            <person name="Soares D.O."/>
            <person name="Zhou Q.-S."/>
            <person name="Zhu C.-D."/>
            <person name="Coutinho L."/>
            <person name="Airas M.C."/>
            <person name="Batista T.M."/>
        </authorList>
    </citation>
    <scope>NUCLEOTIDE SEQUENCE [LARGE SCALE GENOMIC DNA]</scope>
    <source>
        <strain evidence="1">ASF017062</strain>
        <tissue evidence="1">Abdomen</tissue>
    </source>
</reference>
<comment type="caution">
    <text evidence="1">The sequence shown here is derived from an EMBL/GenBank/DDBJ whole genome shotgun (WGS) entry which is preliminary data.</text>
</comment>
<dbReference type="EMBL" id="JAWNGG020000039">
    <property type="protein sequence ID" value="KAK9306524.1"/>
    <property type="molecule type" value="Genomic_DNA"/>
</dbReference>
<proteinExistence type="predicted"/>
<organism evidence="1 2">
    <name type="scientific">Tetragonisca angustula</name>
    <dbReference type="NCBI Taxonomy" id="166442"/>
    <lineage>
        <taxon>Eukaryota</taxon>
        <taxon>Metazoa</taxon>
        <taxon>Ecdysozoa</taxon>
        <taxon>Arthropoda</taxon>
        <taxon>Hexapoda</taxon>
        <taxon>Insecta</taxon>
        <taxon>Pterygota</taxon>
        <taxon>Neoptera</taxon>
        <taxon>Endopterygota</taxon>
        <taxon>Hymenoptera</taxon>
        <taxon>Apocrita</taxon>
        <taxon>Aculeata</taxon>
        <taxon>Apoidea</taxon>
        <taxon>Anthophila</taxon>
        <taxon>Apidae</taxon>
        <taxon>Tetragonisca</taxon>
    </lineage>
</organism>
<keyword evidence="2" id="KW-1185">Reference proteome</keyword>
<evidence type="ECO:0000313" key="2">
    <source>
        <dbReference type="Proteomes" id="UP001432146"/>
    </source>
</evidence>
<dbReference type="Proteomes" id="UP001432146">
    <property type="component" value="Unassembled WGS sequence"/>
</dbReference>
<dbReference type="AlphaFoldDB" id="A0AAW1AB40"/>
<protein>
    <submittedName>
        <fullName evidence="1">Uncharacterized protein</fullName>
    </submittedName>
</protein>